<dbReference type="Proteomes" id="UP001189429">
    <property type="component" value="Unassembled WGS sequence"/>
</dbReference>
<sequence length="246" mass="27301">MKLRPGLTEKGGEEGNVVVKCRKTIQGLKDPDLLELVKAGRTQAPTLSSHGGAFVLQTIASAKFPLAIGDVDGAFLETDASLAPAEHGAIYLSLPSEFLPEGMRGDQLCEPQLWWLTFSKFLIEELGFAQRPMDPCVLLPLFEDIGEPAEFDLGDCRAIGGQGAEPLRAAPPGDLRGAIGQHVDDGVFEGRGSKWAEVLWQLRRRFPYRKWHEKEGEFVGPMLRQLSDYTIVQTQYQYASEEMERR</sequence>
<gene>
    <name evidence="1" type="ORF">PCOR1329_LOCUS67990</name>
</gene>
<proteinExistence type="predicted"/>
<keyword evidence="2" id="KW-1185">Reference proteome</keyword>
<protein>
    <submittedName>
        <fullName evidence="1">Uncharacterized protein</fullName>
    </submittedName>
</protein>
<evidence type="ECO:0000313" key="2">
    <source>
        <dbReference type="Proteomes" id="UP001189429"/>
    </source>
</evidence>
<organism evidence="1 2">
    <name type="scientific">Prorocentrum cordatum</name>
    <dbReference type="NCBI Taxonomy" id="2364126"/>
    <lineage>
        <taxon>Eukaryota</taxon>
        <taxon>Sar</taxon>
        <taxon>Alveolata</taxon>
        <taxon>Dinophyceae</taxon>
        <taxon>Prorocentrales</taxon>
        <taxon>Prorocentraceae</taxon>
        <taxon>Prorocentrum</taxon>
    </lineage>
</organism>
<reference evidence="1" key="1">
    <citation type="submission" date="2023-10" db="EMBL/GenBank/DDBJ databases">
        <authorList>
            <person name="Chen Y."/>
            <person name="Shah S."/>
            <person name="Dougan E. K."/>
            <person name="Thang M."/>
            <person name="Chan C."/>
        </authorList>
    </citation>
    <scope>NUCLEOTIDE SEQUENCE [LARGE SCALE GENOMIC DNA]</scope>
</reference>
<comment type="caution">
    <text evidence="1">The sequence shown here is derived from an EMBL/GenBank/DDBJ whole genome shotgun (WGS) entry which is preliminary data.</text>
</comment>
<evidence type="ECO:0000313" key="1">
    <source>
        <dbReference type="EMBL" id="CAK0886706.1"/>
    </source>
</evidence>
<accession>A0ABN9WNR7</accession>
<dbReference type="EMBL" id="CAUYUJ010018838">
    <property type="protein sequence ID" value="CAK0886706.1"/>
    <property type="molecule type" value="Genomic_DNA"/>
</dbReference>
<name>A0ABN9WNR7_9DINO</name>